<dbReference type="InterPro" id="IPR001841">
    <property type="entry name" value="Znf_RING"/>
</dbReference>
<evidence type="ECO:0000259" key="5">
    <source>
        <dbReference type="PROSITE" id="PS50089"/>
    </source>
</evidence>
<evidence type="ECO:0000256" key="3">
    <source>
        <dbReference type="ARBA" id="ARBA00022833"/>
    </source>
</evidence>
<name>A0AA41VVP4_PAPNU</name>
<dbReference type="Proteomes" id="UP001177140">
    <property type="component" value="Unassembled WGS sequence"/>
</dbReference>
<organism evidence="6 7">
    <name type="scientific">Papaver nudicaule</name>
    <name type="common">Iceland poppy</name>
    <dbReference type="NCBI Taxonomy" id="74823"/>
    <lineage>
        <taxon>Eukaryota</taxon>
        <taxon>Viridiplantae</taxon>
        <taxon>Streptophyta</taxon>
        <taxon>Embryophyta</taxon>
        <taxon>Tracheophyta</taxon>
        <taxon>Spermatophyta</taxon>
        <taxon>Magnoliopsida</taxon>
        <taxon>Ranunculales</taxon>
        <taxon>Papaveraceae</taxon>
        <taxon>Papaveroideae</taxon>
        <taxon>Papaver</taxon>
    </lineage>
</organism>
<evidence type="ECO:0000313" key="7">
    <source>
        <dbReference type="Proteomes" id="UP001177140"/>
    </source>
</evidence>
<dbReference type="Pfam" id="PF13639">
    <property type="entry name" value="zf-RING_2"/>
    <property type="match status" value="1"/>
</dbReference>
<keyword evidence="3" id="KW-0862">Zinc</keyword>
<dbReference type="SUPFAM" id="SSF57850">
    <property type="entry name" value="RING/U-box"/>
    <property type="match status" value="1"/>
</dbReference>
<reference evidence="6" key="1">
    <citation type="submission" date="2022-03" db="EMBL/GenBank/DDBJ databases">
        <title>A functionally conserved STORR gene fusion in Papaver species that diverged 16.8 million years ago.</title>
        <authorList>
            <person name="Catania T."/>
        </authorList>
    </citation>
    <scope>NUCLEOTIDE SEQUENCE</scope>
    <source>
        <strain evidence="6">S-191538</strain>
    </source>
</reference>
<evidence type="ECO:0000313" key="6">
    <source>
        <dbReference type="EMBL" id="MCL7048115.1"/>
    </source>
</evidence>
<dbReference type="Gene3D" id="3.30.40.10">
    <property type="entry name" value="Zinc/RING finger domain, C3HC4 (zinc finger)"/>
    <property type="match status" value="1"/>
</dbReference>
<dbReference type="GO" id="GO:0012505">
    <property type="term" value="C:endomembrane system"/>
    <property type="evidence" value="ECO:0007669"/>
    <property type="project" value="TreeGrafter"/>
</dbReference>
<keyword evidence="7" id="KW-1185">Reference proteome</keyword>
<dbReference type="GO" id="GO:0008270">
    <property type="term" value="F:zinc ion binding"/>
    <property type="evidence" value="ECO:0007669"/>
    <property type="project" value="UniProtKB-KW"/>
</dbReference>
<dbReference type="SMART" id="SM00184">
    <property type="entry name" value="RING"/>
    <property type="match status" value="1"/>
</dbReference>
<dbReference type="GO" id="GO:0061630">
    <property type="term" value="F:ubiquitin protein ligase activity"/>
    <property type="evidence" value="ECO:0007669"/>
    <property type="project" value="TreeGrafter"/>
</dbReference>
<evidence type="ECO:0000256" key="1">
    <source>
        <dbReference type="ARBA" id="ARBA00022723"/>
    </source>
</evidence>
<dbReference type="GO" id="GO:0043161">
    <property type="term" value="P:proteasome-mediated ubiquitin-dependent protein catabolic process"/>
    <property type="evidence" value="ECO:0007669"/>
    <property type="project" value="TreeGrafter"/>
</dbReference>
<dbReference type="PANTHER" id="PTHR22763">
    <property type="entry name" value="RING ZINC FINGER PROTEIN"/>
    <property type="match status" value="1"/>
</dbReference>
<evidence type="ECO:0000256" key="4">
    <source>
        <dbReference type="PROSITE-ProRule" id="PRU00175"/>
    </source>
</evidence>
<dbReference type="PROSITE" id="PS50089">
    <property type="entry name" value="ZF_RING_2"/>
    <property type="match status" value="1"/>
</dbReference>
<sequence length="173" mass="19907">MVDLIDFSERVIEIARKRARLNDSSSCSSDLKYLQLDLKLKTQRLALERSILTGIDYSASYVETNKAIERRIEEDLEEDTDNRLNTKKVVVLDDGDVCSICLQDIDTAGGGDYGGARVLSCSHTFHSRCISEWRKRKTNCPLCRHDMEKQKQERCTVKRRKVEKKKNPVIIIL</sequence>
<comment type="caution">
    <text evidence="6">The sequence shown here is derived from an EMBL/GenBank/DDBJ whole genome shotgun (WGS) entry which is preliminary data.</text>
</comment>
<dbReference type="AlphaFoldDB" id="A0AA41VVP4"/>
<gene>
    <name evidence="6" type="ORF">MKW94_009288</name>
</gene>
<feature type="domain" description="RING-type" evidence="5">
    <location>
        <begin position="98"/>
        <end position="144"/>
    </location>
</feature>
<dbReference type="EMBL" id="JAJJMA010301076">
    <property type="protein sequence ID" value="MCL7048115.1"/>
    <property type="molecule type" value="Genomic_DNA"/>
</dbReference>
<accession>A0AA41VVP4</accession>
<evidence type="ECO:0000256" key="2">
    <source>
        <dbReference type="ARBA" id="ARBA00022771"/>
    </source>
</evidence>
<keyword evidence="2 4" id="KW-0863">Zinc-finger</keyword>
<dbReference type="InterPro" id="IPR050731">
    <property type="entry name" value="HRD1_E3_ubiq-ligases"/>
</dbReference>
<keyword evidence="1" id="KW-0479">Metal-binding</keyword>
<protein>
    <recommendedName>
        <fullName evidence="5">RING-type domain-containing protein</fullName>
    </recommendedName>
</protein>
<dbReference type="PANTHER" id="PTHR22763:SF192">
    <property type="entry name" value="RING-TYPE DOMAIN-CONTAINING PROTEIN"/>
    <property type="match status" value="1"/>
</dbReference>
<dbReference type="InterPro" id="IPR013083">
    <property type="entry name" value="Znf_RING/FYVE/PHD"/>
</dbReference>
<proteinExistence type="predicted"/>